<proteinExistence type="predicted"/>
<dbReference type="EMBL" id="JBHRTP010000022">
    <property type="protein sequence ID" value="MFC3107853.1"/>
    <property type="molecule type" value="Genomic_DNA"/>
</dbReference>
<evidence type="ECO:0000256" key="1">
    <source>
        <dbReference type="SAM" id="MobiDB-lite"/>
    </source>
</evidence>
<dbReference type="Proteomes" id="UP001595530">
    <property type="component" value="Unassembled WGS sequence"/>
</dbReference>
<sequence length="473" mass="51888">MGIFSIFGKKNRQQEEHSPDDDDLVRIMPGENSVTQSEGNSTDRFANSQLAQRSAARATARKIDAIESEMTLDILRSNTIPLPELQAVVTGSGKVVPLRENAQQDQGYFEATRPLEELVGDALFGDAVDHGIGGGAGVVELSSSETAPVIEEAAILFANEQDALVEQMLQSAIQEDDLGGATHTAWWMLFDLYQIMGKHAEFDHLSLDYASKFETSPPPWLSAAKPNAKTKPAGATPTIAFSGRLDAGIDKQLERMHKLSEKSRSFRLEFGRLTEIDPEGCALLLQSLKALAKSDHDLILVGAAEFGAKIRATLEIGRRDDNEAPWLLLLEILRLLNHEHDFEETSIDYCVTYEVSPPPFVAPKQSRVVAAVVEPVQQDPSSNRYVMPDTIKGATSELLREIVDYSVLHQPAGLDCSTLKRVDFTAAGQLLNGLAPIVGNGKVIQFHDVNHLVTALFYVMGINNIAQIFPRKY</sequence>
<name>A0ABV7EYJ2_9BURK</name>
<accession>A0ABV7EYJ2</accession>
<keyword evidence="3" id="KW-1185">Reference proteome</keyword>
<protein>
    <recommendedName>
        <fullName evidence="4">STAS domain-containing protein</fullName>
    </recommendedName>
</protein>
<comment type="caution">
    <text evidence="2">The sequence shown here is derived from an EMBL/GenBank/DDBJ whole genome shotgun (WGS) entry which is preliminary data.</text>
</comment>
<evidence type="ECO:0000313" key="3">
    <source>
        <dbReference type="Proteomes" id="UP001595530"/>
    </source>
</evidence>
<evidence type="ECO:0000313" key="2">
    <source>
        <dbReference type="EMBL" id="MFC3107853.1"/>
    </source>
</evidence>
<dbReference type="SUPFAM" id="SSF52091">
    <property type="entry name" value="SpoIIaa-like"/>
    <property type="match status" value="2"/>
</dbReference>
<gene>
    <name evidence="2" type="ORF">ACFOFO_07755</name>
</gene>
<evidence type="ECO:0008006" key="4">
    <source>
        <dbReference type="Google" id="ProtNLM"/>
    </source>
</evidence>
<dbReference type="InterPro" id="IPR036513">
    <property type="entry name" value="STAS_dom_sf"/>
</dbReference>
<organism evidence="2 3">
    <name type="scientific">Undibacterium arcticum</name>
    <dbReference type="NCBI Taxonomy" id="1762892"/>
    <lineage>
        <taxon>Bacteria</taxon>
        <taxon>Pseudomonadati</taxon>
        <taxon>Pseudomonadota</taxon>
        <taxon>Betaproteobacteria</taxon>
        <taxon>Burkholderiales</taxon>
        <taxon>Oxalobacteraceae</taxon>
        <taxon>Undibacterium</taxon>
    </lineage>
</organism>
<dbReference type="RefSeq" id="WP_390331298.1">
    <property type="nucleotide sequence ID" value="NZ_JBHRTP010000022.1"/>
</dbReference>
<feature type="region of interest" description="Disordered" evidence="1">
    <location>
        <begin position="1"/>
        <end position="27"/>
    </location>
</feature>
<reference evidence="3" key="1">
    <citation type="journal article" date="2019" name="Int. J. Syst. Evol. Microbiol.">
        <title>The Global Catalogue of Microorganisms (GCM) 10K type strain sequencing project: providing services to taxonomists for standard genome sequencing and annotation.</title>
        <authorList>
            <consortium name="The Broad Institute Genomics Platform"/>
            <consortium name="The Broad Institute Genome Sequencing Center for Infectious Disease"/>
            <person name="Wu L."/>
            <person name="Ma J."/>
        </authorList>
    </citation>
    <scope>NUCLEOTIDE SEQUENCE [LARGE SCALE GENOMIC DNA]</scope>
    <source>
        <strain evidence="3">KCTC 42986</strain>
    </source>
</reference>